<accession>A0ABD0LD63</accession>
<dbReference type="InterPro" id="IPR002035">
    <property type="entry name" value="VWF_A"/>
</dbReference>
<proteinExistence type="predicted"/>
<dbReference type="EMBL" id="JACVVK020000061">
    <property type="protein sequence ID" value="KAK7497086.1"/>
    <property type="molecule type" value="Genomic_DNA"/>
</dbReference>
<reference evidence="3 4" key="1">
    <citation type="journal article" date="2023" name="Sci. Data">
        <title>Genome assembly of the Korean intertidal mud-creeper Batillaria attramentaria.</title>
        <authorList>
            <person name="Patra A.K."/>
            <person name="Ho P.T."/>
            <person name="Jun S."/>
            <person name="Lee S.J."/>
            <person name="Kim Y."/>
            <person name="Won Y.J."/>
        </authorList>
    </citation>
    <scope>NUCLEOTIDE SEQUENCE [LARGE SCALE GENOMIC DNA]</scope>
    <source>
        <strain evidence="3">Wonlab-2016</strain>
    </source>
</reference>
<dbReference type="Pfam" id="PF13519">
    <property type="entry name" value="VWA_2"/>
    <property type="match status" value="1"/>
</dbReference>
<feature type="compositionally biased region" description="Basic and acidic residues" evidence="1">
    <location>
        <begin position="29"/>
        <end position="58"/>
    </location>
</feature>
<organism evidence="3 4">
    <name type="scientific">Batillaria attramentaria</name>
    <dbReference type="NCBI Taxonomy" id="370345"/>
    <lineage>
        <taxon>Eukaryota</taxon>
        <taxon>Metazoa</taxon>
        <taxon>Spiralia</taxon>
        <taxon>Lophotrochozoa</taxon>
        <taxon>Mollusca</taxon>
        <taxon>Gastropoda</taxon>
        <taxon>Caenogastropoda</taxon>
        <taxon>Sorbeoconcha</taxon>
        <taxon>Cerithioidea</taxon>
        <taxon>Batillariidae</taxon>
        <taxon>Batillaria</taxon>
    </lineage>
</organism>
<name>A0ABD0LD63_9CAEN</name>
<dbReference type="AlphaFoldDB" id="A0ABD0LD63"/>
<dbReference type="PANTHER" id="PTHR10579:SF43">
    <property type="entry name" value="ZINC FINGER (C3HC4-TYPE RING FINGER) FAMILY PROTEIN"/>
    <property type="match status" value="1"/>
</dbReference>
<evidence type="ECO:0000256" key="1">
    <source>
        <dbReference type="SAM" id="MobiDB-lite"/>
    </source>
</evidence>
<evidence type="ECO:0000313" key="3">
    <source>
        <dbReference type="EMBL" id="KAK7497086.1"/>
    </source>
</evidence>
<comment type="caution">
    <text evidence="3">The sequence shown here is derived from an EMBL/GenBank/DDBJ whole genome shotgun (WGS) entry which is preliminary data.</text>
</comment>
<protein>
    <recommendedName>
        <fullName evidence="2">VWFA domain-containing protein</fullName>
    </recommendedName>
</protein>
<evidence type="ECO:0000259" key="2">
    <source>
        <dbReference type="PROSITE" id="PS50234"/>
    </source>
</evidence>
<dbReference type="Gene3D" id="3.40.50.410">
    <property type="entry name" value="von Willebrand factor, type A domain"/>
    <property type="match status" value="1"/>
</dbReference>
<sequence>MASGQGRCVFFVAAASEKLPQQTSGTVLSKDELKRRLSENSLRRPQPEERAAQDEYAKPNKVKQIAAAAARRAAKGKRQVSFDDEVAAPGRETLVRVTTRHTTLERTMPPTVEEEENSEVQLRRGGVAKPEITTTSSNTGSLEATVNVYEDECGEVRGVVELSTLRQTRVPRIKVRVVCLIDASGSMLLKGDKRKLRSKIAILKNMAVDIIDALEDDEDFFGVMTFGDETRVVCPLTKVSSAARTQVKQTISKLDESAGFSANTDLSSALVEAVNMLAKQQQDECLLYRNCIIVFSDGEVNAGEVDPKNLVHVVREKIRECSVPQDILADLWVNISCVTTGSSFSQCLYLVSKLCGSDAYFFVDGDRAHPEAEMLIPLMLRKTACAQMVSVTVRAGNGAILATDKCSQEYSIRRRRTGNVEKGTMAYFLHDVPVGSHKTFTIALDVGGVRKSLGQDFLFVDVQYVDSVGVLHGVYKRIGLQEVVSLKENKEQYMPTDRQQRRHQSDEAALQKTCRNVANLLEDTGSSLEYDDDGSEAIVWAVTDGKKELQRLRKEFGTKLEGDPLKDEFDHFADAVEANLNKLKQILQQNSKSPGKCWQYAKAMSSAVVRELPTVSNVLAHPRVVCPLPEAEGCESRRTHALSLYVFGGEEEAAGMYSDQATVLHNAVSDVAKTLADVLKMLEPGFTGATGESP</sequence>
<feature type="domain" description="VWFA" evidence="2">
    <location>
        <begin position="176"/>
        <end position="379"/>
    </location>
</feature>
<dbReference type="SUPFAM" id="SSF53300">
    <property type="entry name" value="vWA-like"/>
    <property type="match status" value="1"/>
</dbReference>
<dbReference type="InterPro" id="IPR036465">
    <property type="entry name" value="vWFA_dom_sf"/>
</dbReference>
<dbReference type="InterPro" id="IPR051266">
    <property type="entry name" value="CLCR"/>
</dbReference>
<feature type="region of interest" description="Disordered" evidence="1">
    <location>
        <begin position="20"/>
        <end position="58"/>
    </location>
</feature>
<evidence type="ECO:0000313" key="4">
    <source>
        <dbReference type="Proteomes" id="UP001519460"/>
    </source>
</evidence>
<dbReference type="SMART" id="SM00327">
    <property type="entry name" value="VWA"/>
    <property type="match status" value="1"/>
</dbReference>
<keyword evidence="4" id="KW-1185">Reference proteome</keyword>
<dbReference type="PANTHER" id="PTHR10579">
    <property type="entry name" value="CALCIUM-ACTIVATED CHLORIDE CHANNEL REGULATOR"/>
    <property type="match status" value="1"/>
</dbReference>
<dbReference type="Proteomes" id="UP001519460">
    <property type="component" value="Unassembled WGS sequence"/>
</dbReference>
<gene>
    <name evidence="3" type="ORF">BaRGS_00011616</name>
</gene>
<dbReference type="CDD" id="cd00198">
    <property type="entry name" value="vWFA"/>
    <property type="match status" value="1"/>
</dbReference>
<dbReference type="PROSITE" id="PS50234">
    <property type="entry name" value="VWFA"/>
    <property type="match status" value="1"/>
</dbReference>